<comment type="catalytic activity">
    <reaction evidence="8">
        <text>3-dehydro-D-erythronate + ATP = 3-dehydro-4-O-phospho-D-erythronate + ADP + H(+)</text>
        <dbReference type="Rhea" id="RHEA:52556"/>
        <dbReference type="ChEBI" id="CHEBI:15378"/>
        <dbReference type="ChEBI" id="CHEBI:30616"/>
        <dbReference type="ChEBI" id="CHEBI:57958"/>
        <dbReference type="ChEBI" id="CHEBI:136593"/>
        <dbReference type="ChEBI" id="CHEBI:456216"/>
        <dbReference type="EC" id="2.7.1.217"/>
    </reaction>
</comment>
<feature type="domain" description="Four-carbon acid sugar kinase N-terminal" evidence="13">
    <location>
        <begin position="6"/>
        <end position="230"/>
    </location>
</feature>
<evidence type="ECO:0000256" key="2">
    <source>
        <dbReference type="ARBA" id="ARBA00022679"/>
    </source>
</evidence>
<gene>
    <name evidence="15" type="ORF">A4V15_19130</name>
</gene>
<evidence type="ECO:0000259" key="14">
    <source>
        <dbReference type="Pfam" id="PF17042"/>
    </source>
</evidence>
<reference evidence="15 16" key="1">
    <citation type="submission" date="2016-04" db="EMBL/GenBank/DDBJ databases">
        <title>Draft Genome Sequences of Staphylococcus capitis Strain H36, S. capitis Strain H65, S. cohnii Strain H62, S. hominis Strain H69, Mycobacterium iranicum Strain H39, Plantibacter sp. Strain H53, Pseudomonas oryzihabitans Strain H72, and Microbacterium sp. Strain H83, isolated from residential settings.</title>
        <authorList>
            <person name="Lymperopoulou D."/>
            <person name="Adams R.I."/>
            <person name="Lindow S."/>
            <person name="Coil D.A."/>
            <person name="Jospin G."/>
            <person name="Eisen J.A."/>
        </authorList>
    </citation>
    <scope>NUCLEOTIDE SEQUENCE [LARGE SCALE GENOMIC DNA]</scope>
    <source>
        <strain evidence="15 16">H72</strain>
    </source>
</reference>
<keyword evidence="5" id="KW-0067">ATP-binding</keyword>
<evidence type="ECO:0000256" key="3">
    <source>
        <dbReference type="ARBA" id="ARBA00022741"/>
    </source>
</evidence>
<evidence type="ECO:0000256" key="8">
    <source>
        <dbReference type="ARBA" id="ARBA00036346"/>
    </source>
</evidence>
<dbReference type="Gene3D" id="3.40.50.10840">
    <property type="entry name" value="Putative sugar-binding, N-terminal domain"/>
    <property type="match status" value="1"/>
</dbReference>
<dbReference type="Pfam" id="PF07005">
    <property type="entry name" value="SBD_N"/>
    <property type="match status" value="1"/>
</dbReference>
<dbReference type="Gene3D" id="3.40.980.20">
    <property type="entry name" value="Four-carbon acid sugar kinase, nucleotide binding domain"/>
    <property type="match status" value="1"/>
</dbReference>
<comment type="catalytic activity">
    <reaction evidence="7">
        <text>3-dehydro-L-erythronate + ATP = 3-dehydro-4-O-phospho-L-erythronate + ADP + H(+)</text>
        <dbReference type="Rhea" id="RHEA:52552"/>
        <dbReference type="ChEBI" id="CHEBI:15378"/>
        <dbReference type="ChEBI" id="CHEBI:30616"/>
        <dbReference type="ChEBI" id="CHEBI:136592"/>
        <dbReference type="ChEBI" id="CHEBI:136670"/>
        <dbReference type="ChEBI" id="CHEBI:456216"/>
        <dbReference type="EC" id="2.7.1.217"/>
    </reaction>
</comment>
<evidence type="ECO:0000256" key="10">
    <source>
        <dbReference type="ARBA" id="ARBA00039095"/>
    </source>
</evidence>
<dbReference type="EC" id="2.7.1.217" evidence="10"/>
<evidence type="ECO:0000259" key="13">
    <source>
        <dbReference type="Pfam" id="PF07005"/>
    </source>
</evidence>
<evidence type="ECO:0000256" key="11">
    <source>
        <dbReference type="ARBA" id="ARBA00039461"/>
    </source>
</evidence>
<evidence type="ECO:0000256" key="9">
    <source>
        <dbReference type="ARBA" id="ARBA00037335"/>
    </source>
</evidence>
<sequence>MATPLLGCIADDFTGGTDLASTLVAQGMRTVQVLGVPDGPLPSDVDAVVVALKTRTLPAAEAVAESLAALAYLRALGCRQFFFKYCSTFDSTAAGNIGPVADALAGALGATLSIACPAFPENGRTLYLGQLFVGDQPLAESGMRHHPLTPMTDSNLVRVLQAQTPHPVGLVRLPQVRQGSAALATALADLQAQGVRHAIVDAIDNADLHAIGAAVADHPLVTGGSGVALGLPANFRRRGLLAAHAEASALPAAPGLAAVLSGSCSTATRGQVAVWLEHRPGFRLDPLALATGDDQVGAALAWAEARLATGPVLIYGSADPEEVRKAQAQLGVERAGQLVEDALARIAQGLHTRGVTRLVVAGGETSGAVVKALAIASLRIGAPIAPGVPWTLGSGARGDIALALKSGNFGTPDFFERALAVAP</sequence>
<dbReference type="InterPro" id="IPR037051">
    <property type="entry name" value="4-carb_acid_sugar_kinase_N_sf"/>
</dbReference>
<proteinExistence type="inferred from homology"/>
<keyword evidence="2" id="KW-0808">Transferase</keyword>
<evidence type="ECO:0000313" key="16">
    <source>
        <dbReference type="Proteomes" id="UP000078356"/>
    </source>
</evidence>
<evidence type="ECO:0000313" key="15">
    <source>
        <dbReference type="EMBL" id="OAN29216.1"/>
    </source>
</evidence>
<accession>A0A178LEW4</accession>
<dbReference type="Pfam" id="PF17042">
    <property type="entry name" value="NBD_C"/>
    <property type="match status" value="1"/>
</dbReference>
<organism evidence="15 16">
    <name type="scientific">Pseudomonas oryzihabitans</name>
    <dbReference type="NCBI Taxonomy" id="47885"/>
    <lineage>
        <taxon>Bacteria</taxon>
        <taxon>Pseudomonadati</taxon>
        <taxon>Pseudomonadota</taxon>
        <taxon>Gammaproteobacteria</taxon>
        <taxon>Pseudomonadales</taxon>
        <taxon>Pseudomonadaceae</taxon>
        <taxon>Pseudomonas</taxon>
    </lineage>
</organism>
<protein>
    <recommendedName>
        <fullName evidence="11">3-oxo-tetronate kinase</fullName>
        <ecNumber evidence="10">2.7.1.217</ecNumber>
    </recommendedName>
    <alternativeName>
        <fullName evidence="12">3-dehydrotetronate 4-kinase</fullName>
    </alternativeName>
</protein>
<keyword evidence="3" id="KW-0547">Nucleotide-binding</keyword>
<dbReference type="InterPro" id="IPR031475">
    <property type="entry name" value="NBD_C"/>
</dbReference>
<feature type="domain" description="Four-carbon acid sugar kinase nucleotide binding" evidence="14">
    <location>
        <begin position="258"/>
        <end position="415"/>
    </location>
</feature>
<dbReference type="NCBIfam" id="NF043035">
    <property type="entry name" value="OxoTetrKin"/>
    <property type="match status" value="1"/>
</dbReference>
<keyword evidence="4" id="KW-0418">Kinase</keyword>
<comment type="similarity">
    <text evidence="1">Belongs to the four-carbon acid sugar kinase family.</text>
</comment>
<dbReference type="AlphaFoldDB" id="A0A178LEW4"/>
<dbReference type="GO" id="GO:0016301">
    <property type="term" value="F:kinase activity"/>
    <property type="evidence" value="ECO:0007669"/>
    <property type="project" value="UniProtKB-KW"/>
</dbReference>
<evidence type="ECO:0000256" key="6">
    <source>
        <dbReference type="ARBA" id="ARBA00023277"/>
    </source>
</evidence>
<evidence type="ECO:0000256" key="7">
    <source>
        <dbReference type="ARBA" id="ARBA00035898"/>
    </source>
</evidence>
<name>A0A178LEW4_9PSED</name>
<evidence type="ECO:0000256" key="4">
    <source>
        <dbReference type="ARBA" id="ARBA00022777"/>
    </source>
</evidence>
<dbReference type="Proteomes" id="UP000078356">
    <property type="component" value="Unassembled WGS sequence"/>
</dbReference>
<dbReference type="OrthoDB" id="191465at2"/>
<dbReference type="GO" id="GO:0005524">
    <property type="term" value="F:ATP binding"/>
    <property type="evidence" value="ECO:0007669"/>
    <property type="project" value="UniProtKB-KW"/>
</dbReference>
<dbReference type="InterPro" id="IPR042213">
    <property type="entry name" value="NBD_C_sf"/>
</dbReference>
<dbReference type="InterPro" id="IPR050007">
    <property type="entry name" value="OtnK"/>
</dbReference>
<dbReference type="RefSeq" id="WP_064308069.1">
    <property type="nucleotide sequence ID" value="NZ_LWCR01000017.1"/>
</dbReference>
<comment type="function">
    <text evidence="9">Catalyzes the ATP-dependent phosphorylation of 3-oxo-tetronate to 3-oxo-tetronate 4-phosphate.</text>
</comment>
<dbReference type="InterPro" id="IPR010737">
    <property type="entry name" value="4-carb_acid_sugar_kinase_N"/>
</dbReference>
<evidence type="ECO:0000256" key="1">
    <source>
        <dbReference type="ARBA" id="ARBA00005715"/>
    </source>
</evidence>
<keyword evidence="6" id="KW-0119">Carbohydrate metabolism</keyword>
<evidence type="ECO:0000256" key="5">
    <source>
        <dbReference type="ARBA" id="ARBA00022840"/>
    </source>
</evidence>
<evidence type="ECO:0000256" key="12">
    <source>
        <dbReference type="ARBA" id="ARBA00041377"/>
    </source>
</evidence>
<dbReference type="SUPFAM" id="SSF142764">
    <property type="entry name" value="YgbK-like"/>
    <property type="match status" value="1"/>
</dbReference>
<comment type="caution">
    <text evidence="15">The sequence shown here is derived from an EMBL/GenBank/DDBJ whole genome shotgun (WGS) entry which is preliminary data.</text>
</comment>
<dbReference type="EMBL" id="LWCR01000017">
    <property type="protein sequence ID" value="OAN29216.1"/>
    <property type="molecule type" value="Genomic_DNA"/>
</dbReference>